<evidence type="ECO:0000313" key="7">
    <source>
        <dbReference type="EMBL" id="SMC93223.1"/>
    </source>
</evidence>
<evidence type="ECO:0000256" key="2">
    <source>
        <dbReference type="ARBA" id="ARBA00022692"/>
    </source>
</evidence>
<dbReference type="GO" id="GO:0012505">
    <property type="term" value="C:endomembrane system"/>
    <property type="evidence" value="ECO:0007669"/>
    <property type="project" value="UniProtKB-SubCell"/>
</dbReference>
<dbReference type="RefSeq" id="WP_084576838.1">
    <property type="nucleotide sequence ID" value="NZ_CP155572.1"/>
</dbReference>
<evidence type="ECO:0000313" key="8">
    <source>
        <dbReference type="Proteomes" id="UP000192738"/>
    </source>
</evidence>
<dbReference type="AlphaFoldDB" id="A0A1W2D719"/>
<dbReference type="STRING" id="112901.SAMN04488500_1143"/>
<keyword evidence="2 5" id="KW-0812">Transmembrane</keyword>
<dbReference type="InterPro" id="IPR010652">
    <property type="entry name" value="DUF1232"/>
</dbReference>
<dbReference type="EMBL" id="FWXI01000014">
    <property type="protein sequence ID" value="SMC93223.1"/>
    <property type="molecule type" value="Genomic_DNA"/>
</dbReference>
<dbReference type="Pfam" id="PF06803">
    <property type="entry name" value="DUF1232"/>
    <property type="match status" value="1"/>
</dbReference>
<evidence type="ECO:0000256" key="4">
    <source>
        <dbReference type="ARBA" id="ARBA00023136"/>
    </source>
</evidence>
<gene>
    <name evidence="7" type="ORF">SAMN04488500_1143</name>
</gene>
<dbReference type="Proteomes" id="UP000192738">
    <property type="component" value="Unassembled WGS sequence"/>
</dbReference>
<reference evidence="7 8" key="1">
    <citation type="submission" date="2017-04" db="EMBL/GenBank/DDBJ databases">
        <authorList>
            <person name="Afonso C.L."/>
            <person name="Miller P.J."/>
            <person name="Scott M.A."/>
            <person name="Spackman E."/>
            <person name="Goraichik I."/>
            <person name="Dimitrov K.M."/>
            <person name="Suarez D.L."/>
            <person name="Swayne D.E."/>
        </authorList>
    </citation>
    <scope>NUCLEOTIDE SEQUENCE [LARGE SCALE GENOMIC DNA]</scope>
    <source>
        <strain evidence="7 8">DSM 5090</strain>
    </source>
</reference>
<feature type="transmembrane region" description="Helical" evidence="5">
    <location>
        <begin position="40"/>
        <end position="57"/>
    </location>
</feature>
<feature type="domain" description="DUF1232" evidence="6">
    <location>
        <begin position="42"/>
        <end position="78"/>
    </location>
</feature>
<sequence length="133" mass="15342">MEEEKSREQVLNQRLKQWARKLKSDVIAMYFALKHPQTPLYAKIFAAIIVGYALSPIDLIPDFIPVLGYLDEVILLPLGIALAIRLMPTSVLDACREEAKKNPPTIKPKMWLATYIIVMLWLLVLYALYDWIK</sequence>
<evidence type="ECO:0000256" key="5">
    <source>
        <dbReference type="SAM" id="Phobius"/>
    </source>
</evidence>
<keyword evidence="4 5" id="KW-0472">Membrane</keyword>
<keyword evidence="3 5" id="KW-1133">Transmembrane helix</keyword>
<keyword evidence="8" id="KW-1185">Reference proteome</keyword>
<accession>A0A1W2D719</accession>
<feature type="transmembrane region" description="Helical" evidence="5">
    <location>
        <begin position="110"/>
        <end position="129"/>
    </location>
</feature>
<name>A0A1W2D719_9FIRM</name>
<dbReference type="OrthoDB" id="9800202at2"/>
<organism evidence="7 8">
    <name type="scientific">Sporomusa malonica</name>
    <dbReference type="NCBI Taxonomy" id="112901"/>
    <lineage>
        <taxon>Bacteria</taxon>
        <taxon>Bacillati</taxon>
        <taxon>Bacillota</taxon>
        <taxon>Negativicutes</taxon>
        <taxon>Selenomonadales</taxon>
        <taxon>Sporomusaceae</taxon>
        <taxon>Sporomusa</taxon>
    </lineage>
</organism>
<evidence type="ECO:0000256" key="3">
    <source>
        <dbReference type="ARBA" id="ARBA00022989"/>
    </source>
</evidence>
<proteinExistence type="predicted"/>
<comment type="subcellular location">
    <subcellularLocation>
        <location evidence="1">Endomembrane system</location>
        <topology evidence="1">Multi-pass membrane protein</topology>
    </subcellularLocation>
</comment>
<evidence type="ECO:0000256" key="1">
    <source>
        <dbReference type="ARBA" id="ARBA00004127"/>
    </source>
</evidence>
<evidence type="ECO:0000259" key="6">
    <source>
        <dbReference type="Pfam" id="PF06803"/>
    </source>
</evidence>
<protein>
    <submittedName>
        <fullName evidence="7">Uncharacterized membrane protein YkvA, DUF1232 family</fullName>
    </submittedName>
</protein>